<dbReference type="EMBL" id="JBHUKU010000022">
    <property type="protein sequence ID" value="MFD2463710.1"/>
    <property type="molecule type" value="Genomic_DNA"/>
</dbReference>
<dbReference type="PANTHER" id="PTHR21225:SF12">
    <property type="entry name" value="PHOSPHO-2-DEHYDRO-3-DEOXYHEPTONATE ALDOLASE, TYROSINE-INHIBITED"/>
    <property type="match status" value="1"/>
</dbReference>
<protein>
    <recommendedName>
        <fullName evidence="8">Phospho-2-dehydro-3-deoxyheptonate aldolase</fullName>
        <ecNumber evidence="8">2.5.1.54</ecNumber>
    </recommendedName>
</protein>
<proteinExistence type="inferred from homology"/>
<evidence type="ECO:0000256" key="6">
    <source>
        <dbReference type="ARBA" id="ARBA00023141"/>
    </source>
</evidence>
<keyword evidence="11" id="KW-1185">Reference proteome</keyword>
<evidence type="ECO:0000256" key="2">
    <source>
        <dbReference type="ARBA" id="ARBA00004688"/>
    </source>
</evidence>
<keyword evidence="4 8" id="KW-0028">Amino-acid biosynthesis</keyword>
<dbReference type="NCBIfam" id="TIGR00034">
    <property type="entry name" value="aroFGH"/>
    <property type="match status" value="1"/>
</dbReference>
<comment type="function">
    <text evidence="1 8">Stereospecific condensation of phosphoenolpyruvate (PEP) and D-erythrose-4-phosphate (E4P) giving rise to 3-deoxy-D-arabino-heptulosonate-7-phosphate (DAHP).</text>
</comment>
<dbReference type="InterPro" id="IPR013785">
    <property type="entry name" value="Aldolase_TIM"/>
</dbReference>
<comment type="caution">
    <text evidence="10">The sequence shown here is derived from an EMBL/GenBank/DDBJ whole genome shotgun (WGS) entry which is preliminary data.</text>
</comment>
<dbReference type="Pfam" id="PF00793">
    <property type="entry name" value="DAHP_synth_1"/>
    <property type="match status" value="1"/>
</dbReference>
<evidence type="ECO:0000256" key="5">
    <source>
        <dbReference type="ARBA" id="ARBA00022679"/>
    </source>
</evidence>
<dbReference type="SUPFAM" id="SSF51569">
    <property type="entry name" value="Aldolase"/>
    <property type="match status" value="1"/>
</dbReference>
<comment type="catalytic activity">
    <reaction evidence="7 8">
        <text>D-erythrose 4-phosphate + phosphoenolpyruvate + H2O = 7-phospho-2-dehydro-3-deoxy-D-arabino-heptonate + phosphate</text>
        <dbReference type="Rhea" id="RHEA:14717"/>
        <dbReference type="ChEBI" id="CHEBI:15377"/>
        <dbReference type="ChEBI" id="CHEBI:16897"/>
        <dbReference type="ChEBI" id="CHEBI:43474"/>
        <dbReference type="ChEBI" id="CHEBI:58394"/>
        <dbReference type="ChEBI" id="CHEBI:58702"/>
        <dbReference type="EC" id="2.5.1.54"/>
    </reaction>
</comment>
<dbReference type="InterPro" id="IPR006218">
    <property type="entry name" value="DAHP1/KDSA"/>
</dbReference>
<dbReference type="EC" id="2.5.1.54" evidence="8"/>
<dbReference type="PIRSF" id="PIRSF001361">
    <property type="entry name" value="DAHP_synthase"/>
    <property type="match status" value="1"/>
</dbReference>
<keyword evidence="5 8" id="KW-0808">Transferase</keyword>
<evidence type="ECO:0000256" key="7">
    <source>
        <dbReference type="ARBA" id="ARBA00047508"/>
    </source>
</evidence>
<dbReference type="RefSeq" id="WP_345386599.1">
    <property type="nucleotide sequence ID" value="NZ_BAABHG010000001.1"/>
</dbReference>
<evidence type="ECO:0000256" key="4">
    <source>
        <dbReference type="ARBA" id="ARBA00022605"/>
    </source>
</evidence>
<dbReference type="NCBIfam" id="NF009395">
    <property type="entry name" value="PRK12755.1"/>
    <property type="match status" value="1"/>
</dbReference>
<evidence type="ECO:0000256" key="8">
    <source>
        <dbReference type="PIRNR" id="PIRNR001361"/>
    </source>
</evidence>
<reference evidence="11" key="1">
    <citation type="journal article" date="2019" name="Int. J. Syst. Evol. Microbiol.">
        <title>The Global Catalogue of Microorganisms (GCM) 10K type strain sequencing project: providing services to taxonomists for standard genome sequencing and annotation.</title>
        <authorList>
            <consortium name="The Broad Institute Genomics Platform"/>
            <consortium name="The Broad Institute Genome Sequencing Center for Infectious Disease"/>
            <person name="Wu L."/>
            <person name="Ma J."/>
        </authorList>
    </citation>
    <scope>NUCLEOTIDE SEQUENCE [LARGE SCALE GENOMIC DNA]</scope>
    <source>
        <strain evidence="11">CGMCC 4.7643</strain>
    </source>
</reference>
<dbReference type="Proteomes" id="UP001597419">
    <property type="component" value="Unassembled WGS sequence"/>
</dbReference>
<evidence type="ECO:0000313" key="11">
    <source>
        <dbReference type="Proteomes" id="UP001597419"/>
    </source>
</evidence>
<accession>A0ABW5GS24</accession>
<dbReference type="Gene3D" id="3.20.20.70">
    <property type="entry name" value="Aldolase class I"/>
    <property type="match status" value="1"/>
</dbReference>
<evidence type="ECO:0000256" key="1">
    <source>
        <dbReference type="ARBA" id="ARBA00003726"/>
    </source>
</evidence>
<keyword evidence="6 8" id="KW-0057">Aromatic amino acid biosynthesis</keyword>
<organism evidence="10 11">
    <name type="scientific">Amycolatopsis samaneae</name>
    <dbReference type="NCBI Taxonomy" id="664691"/>
    <lineage>
        <taxon>Bacteria</taxon>
        <taxon>Bacillati</taxon>
        <taxon>Actinomycetota</taxon>
        <taxon>Actinomycetes</taxon>
        <taxon>Pseudonocardiales</taxon>
        <taxon>Pseudonocardiaceae</taxon>
        <taxon>Amycolatopsis</taxon>
    </lineage>
</organism>
<dbReference type="PANTHER" id="PTHR21225">
    <property type="entry name" value="PHOSPHO-2-DEHYDRO-3-DEOXYHEPTONATE ALDOLASE DAHP SYNTHETASE"/>
    <property type="match status" value="1"/>
</dbReference>
<sequence>MTTTTAAFDLDNQRISRMVPLVTPALLHHELPLSAAAADTVRQGRETVVGVLDGSDDRLLVIAGPCSIHDPAAALDYADHLAALASRFADDLLVVMRVYFEKPRTVGGWKGLINDPHLDGTGDVNHGLRTARRLLLELTDRGLPVACEWLDTTIPAYLADAVSWGAIGARTVESQNHRMLASGLSMPVGFKNRRDGDVTVAIDAIRAAAARHVVPGVNPSGLPAILHTVGNPDCHVVLRGGDTAPNHDPASVHAALSALRNAGLPGRVVIDASHDNSRKDHERQPVVAGRIAEQIRTGQHGIVGVMLESNLRAGRQELREDRPLTYGQSITDACVDLATTRAVLDTLATATAARRGHGG</sequence>
<gene>
    <name evidence="10" type="ORF">ACFSYJ_34195</name>
</gene>
<dbReference type="GO" id="GO:0003849">
    <property type="term" value="F:3-deoxy-7-phosphoheptulonate synthase activity"/>
    <property type="evidence" value="ECO:0007669"/>
    <property type="project" value="UniProtKB-EC"/>
</dbReference>
<comment type="similarity">
    <text evidence="3 8">Belongs to the class-I DAHP synthase family.</text>
</comment>
<dbReference type="InterPro" id="IPR006219">
    <property type="entry name" value="DAHP_synth_1"/>
</dbReference>
<name>A0ABW5GS24_9PSEU</name>
<evidence type="ECO:0000256" key="3">
    <source>
        <dbReference type="ARBA" id="ARBA00007985"/>
    </source>
</evidence>
<evidence type="ECO:0000259" key="9">
    <source>
        <dbReference type="Pfam" id="PF00793"/>
    </source>
</evidence>
<comment type="pathway">
    <text evidence="2 8">Metabolic intermediate biosynthesis; chorismate biosynthesis; chorismate from D-erythrose 4-phosphate and phosphoenolpyruvate: step 1/7.</text>
</comment>
<feature type="domain" description="DAHP synthetase I/KDSA" evidence="9">
    <location>
        <begin position="50"/>
        <end position="342"/>
    </location>
</feature>
<evidence type="ECO:0000313" key="10">
    <source>
        <dbReference type="EMBL" id="MFD2463710.1"/>
    </source>
</evidence>